<protein>
    <recommendedName>
        <fullName evidence="3">IrrE N-terminal-like domain-containing protein</fullName>
    </recommendedName>
</protein>
<dbReference type="Proteomes" id="UP000563523">
    <property type="component" value="Unassembled WGS sequence"/>
</dbReference>
<keyword evidence="2" id="KW-1185">Reference proteome</keyword>
<accession>A0A850R1N2</accession>
<organism evidence="1 2">
    <name type="scientific">Bombilactobacillus apium</name>
    <dbReference type="NCBI Taxonomy" id="2675299"/>
    <lineage>
        <taxon>Bacteria</taxon>
        <taxon>Bacillati</taxon>
        <taxon>Bacillota</taxon>
        <taxon>Bacilli</taxon>
        <taxon>Lactobacillales</taxon>
        <taxon>Lactobacillaceae</taxon>
        <taxon>Bombilactobacillus</taxon>
    </lineage>
</organism>
<dbReference type="RefSeq" id="WP_176942090.1">
    <property type="nucleotide sequence ID" value="NZ_JABZEC010000001.1"/>
</dbReference>
<dbReference type="AlphaFoldDB" id="A0A850R1N2"/>
<sequence length="130" mass="15413">MDDLITYLLNYAFQNGYGYEILNDAHTNWPSLAYPKMNLIFINLNWHQKREIPFQIAHEIGHLIDGDACHRSRLHQAKINIENQADLHAIRILRQYCFDYDFRMENPLIFAEQFGIPSRLYDVVTNKWSG</sequence>
<evidence type="ECO:0008006" key="3">
    <source>
        <dbReference type="Google" id="ProtNLM"/>
    </source>
</evidence>
<proteinExistence type="predicted"/>
<dbReference type="Gene3D" id="1.10.10.2910">
    <property type="match status" value="1"/>
</dbReference>
<comment type="caution">
    <text evidence="1">The sequence shown here is derived from an EMBL/GenBank/DDBJ whole genome shotgun (WGS) entry which is preliminary data.</text>
</comment>
<dbReference type="EMBL" id="JABZEC010000001">
    <property type="protein sequence ID" value="NVY95931.1"/>
    <property type="molecule type" value="Genomic_DNA"/>
</dbReference>
<evidence type="ECO:0000313" key="1">
    <source>
        <dbReference type="EMBL" id="NVY95931.1"/>
    </source>
</evidence>
<gene>
    <name evidence="1" type="ORF">HU830_01825</name>
</gene>
<evidence type="ECO:0000313" key="2">
    <source>
        <dbReference type="Proteomes" id="UP000563523"/>
    </source>
</evidence>
<reference evidence="1 2" key="1">
    <citation type="submission" date="2020-06" db="EMBL/GenBank/DDBJ databases">
        <authorList>
            <person name="Kang J."/>
        </authorList>
    </citation>
    <scope>NUCLEOTIDE SEQUENCE [LARGE SCALE GENOMIC DNA]</scope>
    <source>
        <strain evidence="1 2">DCY120</strain>
    </source>
</reference>
<name>A0A850R1N2_9LACO</name>